<reference evidence="6 7" key="1">
    <citation type="journal article" date="2014" name="Antonie Van Leeuwenhoek">
        <title>Hyphomonas beringensis sp. nov. and Hyphomonas chukchiensis sp. nov., isolated from surface seawater of the Bering Sea and Chukchi Sea.</title>
        <authorList>
            <person name="Li C."/>
            <person name="Lai Q."/>
            <person name="Li G."/>
            <person name="Dong C."/>
            <person name="Wang J."/>
            <person name="Liao Y."/>
            <person name="Shao Z."/>
        </authorList>
    </citation>
    <scope>NUCLEOTIDE SEQUENCE [LARGE SCALE GENOMIC DNA]</scope>
    <source>
        <strain evidence="6 7">MHS-3</strain>
    </source>
</reference>
<dbReference type="eggNOG" id="COG0583">
    <property type="taxonomic scope" value="Bacteria"/>
</dbReference>
<comment type="caution">
    <text evidence="6">The sequence shown here is derived from an EMBL/GenBank/DDBJ whole genome shotgun (WGS) entry which is preliminary data.</text>
</comment>
<keyword evidence="3" id="KW-0238">DNA-binding</keyword>
<dbReference type="GO" id="GO:0043565">
    <property type="term" value="F:sequence-specific DNA binding"/>
    <property type="evidence" value="ECO:0007669"/>
    <property type="project" value="TreeGrafter"/>
</dbReference>
<dbReference type="OrthoDB" id="9787460at2"/>
<keyword evidence="2" id="KW-0805">Transcription regulation</keyword>
<comment type="similarity">
    <text evidence="1">Belongs to the LysR transcriptional regulatory family.</text>
</comment>
<accession>A0A069E9M1</accession>
<dbReference type="STRING" id="1280949.HAD_10560"/>
<evidence type="ECO:0000256" key="3">
    <source>
        <dbReference type="ARBA" id="ARBA00023125"/>
    </source>
</evidence>
<dbReference type="InterPro" id="IPR000847">
    <property type="entry name" value="LysR_HTH_N"/>
</dbReference>
<dbReference type="GO" id="GO:0006351">
    <property type="term" value="P:DNA-templated transcription"/>
    <property type="evidence" value="ECO:0007669"/>
    <property type="project" value="TreeGrafter"/>
</dbReference>
<evidence type="ECO:0000256" key="4">
    <source>
        <dbReference type="ARBA" id="ARBA00023163"/>
    </source>
</evidence>
<gene>
    <name evidence="6" type="ORF">HAD_10560</name>
</gene>
<dbReference type="PATRIC" id="fig|1280949.3.peg.2158"/>
<dbReference type="SUPFAM" id="SSF46785">
    <property type="entry name" value="Winged helix' DNA-binding domain"/>
    <property type="match status" value="1"/>
</dbReference>
<evidence type="ECO:0000313" key="6">
    <source>
        <dbReference type="EMBL" id="KCZ86121.1"/>
    </source>
</evidence>
<evidence type="ECO:0000259" key="5">
    <source>
        <dbReference type="PROSITE" id="PS50931"/>
    </source>
</evidence>
<evidence type="ECO:0000256" key="1">
    <source>
        <dbReference type="ARBA" id="ARBA00009437"/>
    </source>
</evidence>
<dbReference type="InterPro" id="IPR005119">
    <property type="entry name" value="LysR_subst-bd"/>
</dbReference>
<dbReference type="RefSeq" id="WP_035570954.1">
    <property type="nucleotide sequence ID" value="NZ_ARYH01000001.1"/>
</dbReference>
<dbReference type="Pfam" id="PF03466">
    <property type="entry name" value="LysR_substrate"/>
    <property type="match status" value="1"/>
</dbReference>
<dbReference type="EMBL" id="ARYH01000001">
    <property type="protein sequence ID" value="KCZ86121.1"/>
    <property type="molecule type" value="Genomic_DNA"/>
</dbReference>
<keyword evidence="7" id="KW-1185">Reference proteome</keyword>
<dbReference type="InterPro" id="IPR036390">
    <property type="entry name" value="WH_DNA-bd_sf"/>
</dbReference>
<proteinExistence type="inferred from homology"/>
<dbReference type="SUPFAM" id="SSF53850">
    <property type="entry name" value="Periplasmic binding protein-like II"/>
    <property type="match status" value="1"/>
</dbReference>
<dbReference type="PROSITE" id="PS50931">
    <property type="entry name" value="HTH_LYSR"/>
    <property type="match status" value="1"/>
</dbReference>
<dbReference type="Pfam" id="PF00126">
    <property type="entry name" value="HTH_1"/>
    <property type="match status" value="1"/>
</dbReference>
<dbReference type="PANTHER" id="PTHR30537">
    <property type="entry name" value="HTH-TYPE TRANSCRIPTIONAL REGULATOR"/>
    <property type="match status" value="1"/>
</dbReference>
<feature type="domain" description="HTH lysR-type" evidence="5">
    <location>
        <begin position="1"/>
        <end position="58"/>
    </location>
</feature>
<evidence type="ECO:0000256" key="2">
    <source>
        <dbReference type="ARBA" id="ARBA00023015"/>
    </source>
</evidence>
<keyword evidence="4" id="KW-0804">Transcription</keyword>
<dbReference type="Gene3D" id="1.10.10.10">
    <property type="entry name" value="Winged helix-like DNA-binding domain superfamily/Winged helix DNA-binding domain"/>
    <property type="match status" value="1"/>
</dbReference>
<dbReference type="InterPro" id="IPR036388">
    <property type="entry name" value="WH-like_DNA-bd_sf"/>
</dbReference>
<dbReference type="FunFam" id="1.10.10.10:FF:000001">
    <property type="entry name" value="LysR family transcriptional regulator"/>
    <property type="match status" value="1"/>
</dbReference>
<dbReference type="Gene3D" id="3.40.190.290">
    <property type="match status" value="1"/>
</dbReference>
<sequence>MNWDDLKIFLDVTRQQKLEGAAAHLHIDATTISRRIKRLEHDLGITLFERTRRGHVLTPAGERLASQAEAMESVYLDIRAETASEQSAAGRIRLGVTEGLGSTMIAPALKQFRESHTKIDIDLISLSGFVSVPKRQADMSILLTRPSSGRLKVRKLTDYSLQLYGARDYLKNSASIDSRADLQNHTLIGYVDDLIYSSQLRYFDELLPGLTPHLCSPSIVAQLEMVAAGAGLGILPTFMANRVPQLTPLLQSDISVTRSFWLAVHEDVASLTRNRIMSDFLVEALARLP</sequence>
<name>A0A069E9M1_9PROT</name>
<dbReference type="Proteomes" id="UP000027446">
    <property type="component" value="Unassembled WGS sequence"/>
</dbReference>
<dbReference type="AlphaFoldDB" id="A0A069E9M1"/>
<protein>
    <submittedName>
        <fullName evidence="6">LysR family transcriptional regulator</fullName>
    </submittedName>
</protein>
<dbReference type="InterPro" id="IPR058163">
    <property type="entry name" value="LysR-type_TF_proteobact-type"/>
</dbReference>
<dbReference type="PANTHER" id="PTHR30537:SF3">
    <property type="entry name" value="TRANSCRIPTIONAL REGULATORY PROTEIN"/>
    <property type="match status" value="1"/>
</dbReference>
<dbReference type="GO" id="GO:0003700">
    <property type="term" value="F:DNA-binding transcription factor activity"/>
    <property type="evidence" value="ECO:0007669"/>
    <property type="project" value="InterPro"/>
</dbReference>
<evidence type="ECO:0000313" key="7">
    <source>
        <dbReference type="Proteomes" id="UP000027446"/>
    </source>
</evidence>
<organism evidence="6 7">
    <name type="scientific">Hyphomonas adhaerens MHS-3</name>
    <dbReference type="NCBI Taxonomy" id="1280949"/>
    <lineage>
        <taxon>Bacteria</taxon>
        <taxon>Pseudomonadati</taxon>
        <taxon>Pseudomonadota</taxon>
        <taxon>Alphaproteobacteria</taxon>
        <taxon>Hyphomonadales</taxon>
        <taxon>Hyphomonadaceae</taxon>
        <taxon>Hyphomonas</taxon>
    </lineage>
</organism>
<dbReference type="CDD" id="cd05466">
    <property type="entry name" value="PBP2_LTTR_substrate"/>
    <property type="match status" value="1"/>
</dbReference>